<protein>
    <recommendedName>
        <fullName evidence="9">V-type proton ATPase proteolipid subunit</fullName>
    </recommendedName>
</protein>
<comment type="subcellular location">
    <subcellularLocation>
        <location evidence="1">Membrane</location>
        <topology evidence="1">Multi-pass membrane protein</topology>
    </subcellularLocation>
    <subcellularLocation>
        <location evidence="9">Vacuole membrane</location>
        <topology evidence="9">Multi-pass membrane protein</topology>
    </subcellularLocation>
</comment>
<dbReference type="GO" id="GO:0005774">
    <property type="term" value="C:vacuolar membrane"/>
    <property type="evidence" value="ECO:0007669"/>
    <property type="project" value="UniProtKB-SubCell"/>
</dbReference>
<dbReference type="GO" id="GO:0033179">
    <property type="term" value="C:proton-transporting V-type ATPase, V0 domain"/>
    <property type="evidence" value="ECO:0007669"/>
    <property type="project" value="InterPro"/>
</dbReference>
<evidence type="ECO:0000256" key="4">
    <source>
        <dbReference type="ARBA" id="ARBA00022692"/>
    </source>
</evidence>
<evidence type="ECO:0000313" key="11">
    <source>
        <dbReference type="EMBL" id="KAL1525071.1"/>
    </source>
</evidence>
<dbReference type="SUPFAM" id="SSF81333">
    <property type="entry name" value="F1F0 ATP synthase subunit C"/>
    <property type="match status" value="2"/>
</dbReference>
<proteinExistence type="inferred from homology"/>
<evidence type="ECO:0000256" key="8">
    <source>
        <dbReference type="ARBA" id="ARBA00023136"/>
    </source>
</evidence>
<keyword evidence="6 9" id="KW-1133">Transmembrane helix</keyword>
<feature type="domain" description="V-ATPase proteolipid subunit C-like" evidence="10">
    <location>
        <begin position="32"/>
        <end position="91"/>
    </location>
</feature>
<comment type="similarity">
    <text evidence="2 9">Belongs to the V-ATPase proteolipid subunit family.</text>
</comment>
<keyword evidence="4 9" id="KW-0812">Transmembrane</keyword>
<dbReference type="CDD" id="cd18176">
    <property type="entry name" value="ATP-synt_Vo_c_ATP6C_rpt2"/>
    <property type="match status" value="1"/>
</dbReference>
<dbReference type="EMBL" id="JBGBPQ010000004">
    <property type="protein sequence ID" value="KAL1525071.1"/>
    <property type="molecule type" value="Genomic_DNA"/>
</dbReference>
<comment type="caution">
    <text evidence="11">The sequence shown here is derived from an EMBL/GenBank/DDBJ whole genome shotgun (WGS) entry which is preliminary data.</text>
</comment>
<dbReference type="Gene3D" id="1.20.120.610">
    <property type="entry name" value="lithium bound rotor ring of v- atpase"/>
    <property type="match status" value="1"/>
</dbReference>
<dbReference type="Pfam" id="PF00137">
    <property type="entry name" value="ATP-synt_C"/>
    <property type="match status" value="2"/>
</dbReference>
<keyword evidence="8 9" id="KW-0472">Membrane</keyword>
<name>A0AB34JVU0_PRYPA</name>
<sequence length="196" mass="20196">MSAPPAPPLMRIVMDGPVPELCPTWAPLLGFLGAMFGLVFSSIGAAWGTGKAGQAISAIGVKRPELVFKNIIPVVMAGVLSIYGLIVSVIIGTQVKHSMMDNLDTLKFSDYSMYSAFSHFFAGVTCGLTSMSCGICIGIAGDAGVRSVAAISKNQPAKGAKLYVGMVLIQGTASALGMYGLIVGLIITTNTSSACK</sequence>
<feature type="transmembrane region" description="Helical" evidence="9">
    <location>
        <begin position="71"/>
        <end position="91"/>
    </location>
</feature>
<feature type="transmembrane region" description="Helical" evidence="9">
    <location>
        <begin position="162"/>
        <end position="187"/>
    </location>
</feature>
<dbReference type="Proteomes" id="UP001515480">
    <property type="component" value="Unassembled WGS sequence"/>
</dbReference>
<gene>
    <name evidence="11" type="ORF">AB1Y20_019944</name>
</gene>
<evidence type="ECO:0000313" key="12">
    <source>
        <dbReference type="Proteomes" id="UP001515480"/>
    </source>
</evidence>
<dbReference type="InterPro" id="IPR035921">
    <property type="entry name" value="F/V-ATP_Csub_sf"/>
</dbReference>
<keyword evidence="12" id="KW-1185">Reference proteome</keyword>
<evidence type="ECO:0000256" key="5">
    <source>
        <dbReference type="ARBA" id="ARBA00022781"/>
    </source>
</evidence>
<evidence type="ECO:0000256" key="3">
    <source>
        <dbReference type="ARBA" id="ARBA00022448"/>
    </source>
</evidence>
<feature type="transmembrane region" description="Helical" evidence="9">
    <location>
        <begin position="25"/>
        <end position="50"/>
    </location>
</feature>
<evidence type="ECO:0000259" key="10">
    <source>
        <dbReference type="Pfam" id="PF00137"/>
    </source>
</evidence>
<dbReference type="InterPro" id="IPR011555">
    <property type="entry name" value="ATPase_proteolipid_su_C_euk"/>
</dbReference>
<dbReference type="PRINTS" id="PR00122">
    <property type="entry name" value="VACATPASE"/>
</dbReference>
<dbReference type="InterPro" id="IPR002379">
    <property type="entry name" value="ATPase_proteolipid_c-like_dom"/>
</dbReference>
<evidence type="ECO:0000256" key="9">
    <source>
        <dbReference type="RuleBase" id="RU363060"/>
    </source>
</evidence>
<dbReference type="CDD" id="cd18175">
    <property type="entry name" value="ATP-synt_Vo_c_ATP6C_rpt1"/>
    <property type="match status" value="1"/>
</dbReference>
<dbReference type="AlphaFoldDB" id="A0AB34JVU0"/>
<evidence type="ECO:0000256" key="2">
    <source>
        <dbReference type="ARBA" id="ARBA00007296"/>
    </source>
</evidence>
<evidence type="ECO:0000256" key="6">
    <source>
        <dbReference type="ARBA" id="ARBA00022989"/>
    </source>
</evidence>
<feature type="transmembrane region" description="Helical" evidence="9">
    <location>
        <begin position="111"/>
        <end position="141"/>
    </location>
</feature>
<dbReference type="InterPro" id="IPR000245">
    <property type="entry name" value="ATPase_proteolipid_csu"/>
</dbReference>
<feature type="domain" description="V-ATPase proteolipid subunit C-like" evidence="10">
    <location>
        <begin position="121"/>
        <end position="187"/>
    </location>
</feature>
<keyword evidence="7 9" id="KW-0406">Ion transport</keyword>
<organism evidence="11 12">
    <name type="scientific">Prymnesium parvum</name>
    <name type="common">Toxic golden alga</name>
    <dbReference type="NCBI Taxonomy" id="97485"/>
    <lineage>
        <taxon>Eukaryota</taxon>
        <taxon>Haptista</taxon>
        <taxon>Haptophyta</taxon>
        <taxon>Prymnesiophyceae</taxon>
        <taxon>Prymnesiales</taxon>
        <taxon>Prymnesiaceae</taxon>
        <taxon>Prymnesium</taxon>
    </lineage>
</organism>
<keyword evidence="3 9" id="KW-0813">Transport</keyword>
<keyword evidence="5 9" id="KW-0375">Hydrogen ion transport</keyword>
<evidence type="ECO:0000256" key="7">
    <source>
        <dbReference type="ARBA" id="ARBA00023065"/>
    </source>
</evidence>
<keyword evidence="9" id="KW-0926">Vacuole</keyword>
<dbReference type="PANTHER" id="PTHR10263">
    <property type="entry name" value="V-TYPE PROTON ATPASE PROTEOLIPID SUBUNIT"/>
    <property type="match status" value="1"/>
</dbReference>
<dbReference type="NCBIfam" id="TIGR01100">
    <property type="entry name" value="V_ATP_synt_C"/>
    <property type="match status" value="1"/>
</dbReference>
<dbReference type="GO" id="GO:0046961">
    <property type="term" value="F:proton-transporting ATPase activity, rotational mechanism"/>
    <property type="evidence" value="ECO:0007669"/>
    <property type="project" value="InterPro"/>
</dbReference>
<reference evidence="11 12" key="1">
    <citation type="journal article" date="2024" name="Science">
        <title>Giant polyketide synthase enzymes in the biosynthesis of giant marine polyether toxins.</title>
        <authorList>
            <person name="Fallon T.R."/>
            <person name="Shende V.V."/>
            <person name="Wierzbicki I.H."/>
            <person name="Pendleton A.L."/>
            <person name="Watervoot N.F."/>
            <person name="Auber R.P."/>
            <person name="Gonzalez D.J."/>
            <person name="Wisecaver J.H."/>
            <person name="Moore B.S."/>
        </authorList>
    </citation>
    <scope>NUCLEOTIDE SEQUENCE [LARGE SCALE GENOMIC DNA]</scope>
    <source>
        <strain evidence="11 12">12B1</strain>
    </source>
</reference>
<accession>A0AB34JVU0</accession>
<evidence type="ECO:0000256" key="1">
    <source>
        <dbReference type="ARBA" id="ARBA00004141"/>
    </source>
</evidence>